<reference evidence="2 3" key="1">
    <citation type="submission" date="2015-03" db="EMBL/GenBank/DDBJ databases">
        <authorList>
            <consortium name="Pathogen Informatics"/>
        </authorList>
    </citation>
    <scope>NUCLEOTIDE SEQUENCE [LARGE SCALE GENOMIC DNA]</scope>
    <source>
        <strain evidence="2 3">Bir 172</strain>
    </source>
</reference>
<gene>
    <name evidence="2" type="ORF">ERS027646_03953</name>
</gene>
<organism evidence="2 3">
    <name type="scientific">Mycobacterium tuberculosis</name>
    <dbReference type="NCBI Taxonomy" id="1773"/>
    <lineage>
        <taxon>Bacteria</taxon>
        <taxon>Bacillati</taxon>
        <taxon>Actinomycetota</taxon>
        <taxon>Actinomycetes</taxon>
        <taxon>Mycobacteriales</taxon>
        <taxon>Mycobacteriaceae</taxon>
        <taxon>Mycobacterium</taxon>
        <taxon>Mycobacterium tuberculosis complex</taxon>
    </lineage>
</organism>
<protein>
    <submittedName>
        <fullName evidence="2">Uncharacterized protein</fullName>
    </submittedName>
</protein>
<evidence type="ECO:0000256" key="1">
    <source>
        <dbReference type="SAM" id="MobiDB-lite"/>
    </source>
</evidence>
<feature type="region of interest" description="Disordered" evidence="1">
    <location>
        <begin position="170"/>
        <end position="192"/>
    </location>
</feature>
<dbReference type="EMBL" id="CNGE01001047">
    <property type="protein sequence ID" value="CKT65654.1"/>
    <property type="molecule type" value="Genomic_DNA"/>
</dbReference>
<dbReference type="AlphaFoldDB" id="A0A655AQY8"/>
<accession>A0A655AQY8</accession>
<proteinExistence type="predicted"/>
<sequence>MGDPGLHGLRLEAKVQLLGQVVGEVGDHVLCREPPAQLGQFDGLREALEDLQVGGNAAADARPLDLDHHLLAAAQGRVVHLGDGRRRERLFLEGGEQPGRLVAEFLDEELVHLVGFCGRHPVEQAAEFPRQRLTECSRAGRDDLAELHVCRSQIGEGLRELLDHLLLPGPFSGEPADEPDGGAGDLPTGGRHPGSFDRQRYPVKLGHLAVCGGTHLSSVPNRGRQLPIDVSPLTCWVSVAECVMRAEIRPDFRPHYTFGDARLARCWAGGVPLSQRLVAVRCGHAGGFGGIDRAFRRPVGCAAAAGPRRGHRVHRTGADPHPW</sequence>
<dbReference type="Proteomes" id="UP000048948">
    <property type="component" value="Unassembled WGS sequence"/>
</dbReference>
<evidence type="ECO:0000313" key="2">
    <source>
        <dbReference type="EMBL" id="CKT65654.1"/>
    </source>
</evidence>
<evidence type="ECO:0000313" key="3">
    <source>
        <dbReference type="Proteomes" id="UP000048948"/>
    </source>
</evidence>
<name>A0A655AQY8_MYCTX</name>